<comment type="caution">
    <text evidence="2">The sequence shown here is derived from an EMBL/GenBank/DDBJ whole genome shotgun (WGS) entry which is preliminary data.</text>
</comment>
<dbReference type="Proteomes" id="UP000002195">
    <property type="component" value="Unassembled WGS sequence"/>
</dbReference>
<dbReference type="RefSeq" id="XP_644143.1">
    <property type="nucleotide sequence ID" value="XM_639051.1"/>
</dbReference>
<name>Q86HQ5_DICDI</name>
<keyword evidence="1" id="KW-0812">Transmembrane</keyword>
<dbReference type="InParanoid" id="Q86HQ5"/>
<dbReference type="KEGG" id="ddi:DDB_G0274477"/>
<sequence length="111" mass="12395">MPVFSRIAVILMFIFTIISASILSGITKAFKNDLENFNNNNNNDNDNNNNSTNSFYYCNNSCDEKWSGEIKTDNSVTGFGPGPAFIIACCSLLSELFLLPCVFLFTFIPRI</sequence>
<dbReference type="EMBL" id="AAFI02000012">
    <property type="protein sequence ID" value="EAL70131.1"/>
    <property type="molecule type" value="Genomic_DNA"/>
</dbReference>
<dbReference type="GeneID" id="8619572"/>
<dbReference type="VEuPathDB" id="AmoebaDB:DDB_G0274477"/>
<evidence type="ECO:0008006" key="4">
    <source>
        <dbReference type="Google" id="ProtNLM"/>
    </source>
</evidence>
<evidence type="ECO:0000256" key="1">
    <source>
        <dbReference type="SAM" id="Phobius"/>
    </source>
</evidence>
<feature type="transmembrane region" description="Helical" evidence="1">
    <location>
        <begin position="84"/>
        <end position="108"/>
    </location>
</feature>
<feature type="transmembrane region" description="Helical" evidence="1">
    <location>
        <begin position="7"/>
        <end position="26"/>
    </location>
</feature>
<protein>
    <recommendedName>
        <fullName evidence="4">Transmembrane protein</fullName>
    </recommendedName>
</protein>
<dbReference type="InterPro" id="IPR040291">
    <property type="entry name" value="DDB_G0287341-like"/>
</dbReference>
<accession>Q86HQ5</accession>
<dbReference type="PANTHER" id="PTHR35202:SF3">
    <property type="entry name" value="TRANSMEMBRANE PROTEIN"/>
    <property type="match status" value="1"/>
</dbReference>
<proteinExistence type="predicted"/>
<dbReference type="PANTHER" id="PTHR35202">
    <property type="entry name" value="TRANSMEMBRANE PROTEIN-RELATED"/>
    <property type="match status" value="1"/>
</dbReference>
<gene>
    <name evidence="2" type="ORF">DDB_G0274477</name>
</gene>
<organism evidence="2 3">
    <name type="scientific">Dictyostelium discoideum</name>
    <name type="common">Social amoeba</name>
    <dbReference type="NCBI Taxonomy" id="44689"/>
    <lineage>
        <taxon>Eukaryota</taxon>
        <taxon>Amoebozoa</taxon>
        <taxon>Evosea</taxon>
        <taxon>Eumycetozoa</taxon>
        <taxon>Dictyostelia</taxon>
        <taxon>Dictyosteliales</taxon>
        <taxon>Dictyosteliaceae</taxon>
        <taxon>Dictyostelium</taxon>
    </lineage>
</organism>
<keyword evidence="3" id="KW-1185">Reference proteome</keyword>
<dbReference type="AlphaFoldDB" id="Q86HQ5"/>
<dbReference type="HOGENOM" id="CLU_2163166_0_0_1"/>
<dbReference type="PaxDb" id="44689-DDB0167686"/>
<dbReference type="dictyBase" id="DDB_G0274477"/>
<accession>Q555D0</accession>
<evidence type="ECO:0000313" key="2">
    <source>
        <dbReference type="EMBL" id="EAL70131.1"/>
    </source>
</evidence>
<evidence type="ECO:0000313" key="3">
    <source>
        <dbReference type="Proteomes" id="UP000002195"/>
    </source>
</evidence>
<reference evidence="2 3" key="1">
    <citation type="journal article" date="2005" name="Nature">
        <title>The genome of the social amoeba Dictyostelium discoideum.</title>
        <authorList>
            <consortium name="The Dictyostelium discoideum Sequencing Consortium"/>
            <person name="Eichinger L."/>
            <person name="Pachebat J.A."/>
            <person name="Glockner G."/>
            <person name="Rajandream M.A."/>
            <person name="Sucgang R."/>
            <person name="Berriman M."/>
            <person name="Song J."/>
            <person name="Olsen R."/>
            <person name="Szafranski K."/>
            <person name="Xu Q."/>
            <person name="Tunggal B."/>
            <person name="Kummerfeld S."/>
            <person name="Madera M."/>
            <person name="Konfortov B.A."/>
            <person name="Rivero F."/>
            <person name="Bankier A.T."/>
            <person name="Lehmann R."/>
            <person name="Hamlin N."/>
            <person name="Davies R."/>
            <person name="Gaudet P."/>
            <person name="Fey P."/>
            <person name="Pilcher K."/>
            <person name="Chen G."/>
            <person name="Saunders D."/>
            <person name="Sodergren E."/>
            <person name="Davis P."/>
            <person name="Kerhornou A."/>
            <person name="Nie X."/>
            <person name="Hall N."/>
            <person name="Anjard C."/>
            <person name="Hemphill L."/>
            <person name="Bason N."/>
            <person name="Farbrother P."/>
            <person name="Desany B."/>
            <person name="Just E."/>
            <person name="Morio T."/>
            <person name="Rost R."/>
            <person name="Churcher C."/>
            <person name="Cooper J."/>
            <person name="Haydock S."/>
            <person name="van Driessche N."/>
            <person name="Cronin A."/>
            <person name="Goodhead I."/>
            <person name="Muzny D."/>
            <person name="Mourier T."/>
            <person name="Pain A."/>
            <person name="Lu M."/>
            <person name="Harper D."/>
            <person name="Lindsay R."/>
            <person name="Hauser H."/>
            <person name="James K."/>
            <person name="Quiles M."/>
            <person name="Madan Babu M."/>
            <person name="Saito T."/>
            <person name="Buchrieser C."/>
            <person name="Wardroper A."/>
            <person name="Felder M."/>
            <person name="Thangavelu M."/>
            <person name="Johnson D."/>
            <person name="Knights A."/>
            <person name="Loulseged H."/>
            <person name="Mungall K."/>
            <person name="Oliver K."/>
            <person name="Price C."/>
            <person name="Quail M.A."/>
            <person name="Urushihara H."/>
            <person name="Hernandez J."/>
            <person name="Rabbinowitsch E."/>
            <person name="Steffen D."/>
            <person name="Sanders M."/>
            <person name="Ma J."/>
            <person name="Kohara Y."/>
            <person name="Sharp S."/>
            <person name="Simmonds M."/>
            <person name="Spiegler S."/>
            <person name="Tivey A."/>
            <person name="Sugano S."/>
            <person name="White B."/>
            <person name="Walker D."/>
            <person name="Woodward J."/>
            <person name="Winckler T."/>
            <person name="Tanaka Y."/>
            <person name="Shaulsky G."/>
            <person name="Schleicher M."/>
            <person name="Weinstock G."/>
            <person name="Rosenthal A."/>
            <person name="Cox E.C."/>
            <person name="Chisholm R.L."/>
            <person name="Gibbs R."/>
            <person name="Loomis W.F."/>
            <person name="Platzer M."/>
            <person name="Kay R.R."/>
            <person name="Williams J."/>
            <person name="Dear P.H."/>
            <person name="Noegel A.A."/>
            <person name="Barrell B."/>
            <person name="Kuspa A."/>
        </authorList>
    </citation>
    <scope>NUCLEOTIDE SEQUENCE [LARGE SCALE GENOMIC DNA]</scope>
    <source>
        <strain evidence="2 3">AX4</strain>
    </source>
</reference>
<keyword evidence="1" id="KW-0472">Membrane</keyword>
<keyword evidence="1" id="KW-1133">Transmembrane helix</keyword>